<reference evidence="1" key="2">
    <citation type="submission" date="2021-09" db="EMBL/GenBank/DDBJ databases">
        <authorList>
            <person name="Gilroy R."/>
        </authorList>
    </citation>
    <scope>NUCLEOTIDE SEQUENCE</scope>
    <source>
        <strain evidence="1">4100</strain>
    </source>
</reference>
<gene>
    <name evidence="1" type="ORF">K8V47_08765</name>
</gene>
<dbReference type="EMBL" id="DYXT01000046">
    <property type="protein sequence ID" value="HJE39831.1"/>
    <property type="molecule type" value="Genomic_DNA"/>
</dbReference>
<dbReference type="Pfam" id="PF10728">
    <property type="entry name" value="DUF2520"/>
    <property type="match status" value="1"/>
</dbReference>
<dbReference type="Gene3D" id="1.10.1040.20">
    <property type="entry name" value="ProC-like, C-terminal domain"/>
    <property type="match status" value="1"/>
</dbReference>
<name>A0A4Q0U9P9_9BACT</name>
<dbReference type="Pfam" id="PF03807">
    <property type="entry name" value="F420_oxidored"/>
    <property type="match status" value="1"/>
</dbReference>
<protein>
    <submittedName>
        <fullName evidence="1">DUF2520 domain-containing protein</fullName>
    </submittedName>
</protein>
<dbReference type="InterPro" id="IPR037108">
    <property type="entry name" value="TM1727-like_C_sf"/>
</dbReference>
<evidence type="ECO:0000313" key="2">
    <source>
        <dbReference type="Proteomes" id="UP000711407"/>
    </source>
</evidence>
<dbReference type="InterPro" id="IPR018931">
    <property type="entry name" value="DUF2520"/>
</dbReference>
<dbReference type="Proteomes" id="UP000711407">
    <property type="component" value="Unassembled WGS sequence"/>
</dbReference>
<dbReference type="AlphaFoldDB" id="A0A4Q0U9P9"/>
<dbReference type="PANTHER" id="PTHR40459:SF1">
    <property type="entry name" value="CONSERVED HYPOTHETICAL ALANINE AND LEUCINE RICH PROTEIN"/>
    <property type="match status" value="1"/>
</dbReference>
<dbReference type="InterPro" id="IPR028939">
    <property type="entry name" value="P5C_Rdtase_cat_N"/>
</dbReference>
<dbReference type="Gene3D" id="3.40.50.720">
    <property type="entry name" value="NAD(P)-binding Rossmann-like Domain"/>
    <property type="match status" value="1"/>
</dbReference>
<organism evidence="1 2">
    <name type="scientific">Candidatus Amulumruptor caecigallinarius</name>
    <dbReference type="NCBI Taxonomy" id="2109911"/>
    <lineage>
        <taxon>Bacteria</taxon>
        <taxon>Pseudomonadati</taxon>
        <taxon>Bacteroidota</taxon>
        <taxon>Bacteroidia</taxon>
        <taxon>Bacteroidales</taxon>
        <taxon>Muribaculaceae</taxon>
        <taxon>Candidatus Amulumruptor</taxon>
    </lineage>
</organism>
<dbReference type="InterPro" id="IPR036291">
    <property type="entry name" value="NAD(P)-bd_dom_sf"/>
</dbReference>
<dbReference type="SUPFAM" id="SSF48179">
    <property type="entry name" value="6-phosphogluconate dehydrogenase C-terminal domain-like"/>
    <property type="match status" value="1"/>
</dbReference>
<dbReference type="PANTHER" id="PTHR40459">
    <property type="entry name" value="CONSERVED HYPOTHETICAL ALANINE AND LEUCINE RICH PROTEIN"/>
    <property type="match status" value="1"/>
</dbReference>
<accession>A0A4Q0U9P9</accession>
<comment type="caution">
    <text evidence="1">The sequence shown here is derived from an EMBL/GenBank/DDBJ whole genome shotgun (WGS) entry which is preliminary data.</text>
</comment>
<reference evidence="1" key="1">
    <citation type="journal article" date="2021" name="PeerJ">
        <title>Extensive microbial diversity within the chicken gut microbiome revealed by metagenomics and culture.</title>
        <authorList>
            <person name="Gilroy R."/>
            <person name="Ravi A."/>
            <person name="Getino M."/>
            <person name="Pursley I."/>
            <person name="Horton D.L."/>
            <person name="Alikhan N.F."/>
            <person name="Baker D."/>
            <person name="Gharbi K."/>
            <person name="Hall N."/>
            <person name="Watson M."/>
            <person name="Adriaenssens E.M."/>
            <person name="Foster-Nyarko E."/>
            <person name="Jarju S."/>
            <person name="Secka A."/>
            <person name="Antonio M."/>
            <person name="Oren A."/>
            <person name="Chaudhuri R.R."/>
            <person name="La Ragione R."/>
            <person name="Hildebrand F."/>
            <person name="Pallen M.J."/>
        </authorList>
    </citation>
    <scope>NUCLEOTIDE SEQUENCE</scope>
    <source>
        <strain evidence="1">4100</strain>
    </source>
</reference>
<dbReference type="SUPFAM" id="SSF51735">
    <property type="entry name" value="NAD(P)-binding Rossmann-fold domains"/>
    <property type="match status" value="1"/>
</dbReference>
<proteinExistence type="predicted"/>
<sequence>MTAGNKCVILGSGNVASCLAPALSHSAEILQIYSPTQQHASALASTLGATATDNLSALIPDADFYIIAVKDDAISTLTATLRKLDIPASHRGIWCHTSGSAPLSVLDGLGDGRCVFYPLQTFTHGDTVEPSSITMLLEGDCADTVQQARELASAFTCRIQEAGSEQRRRIHLAAVFASNFANHMWSKAQQILAADGLDLSLLEPLIEATLRKAVAIGPHRGQTGPARRGDKTVMEAHLSLLTPSQTSLYQCVSDSIISDYKHIKTDSAS</sequence>
<evidence type="ECO:0000313" key="1">
    <source>
        <dbReference type="EMBL" id="HJE39831.1"/>
    </source>
</evidence>
<dbReference type="InterPro" id="IPR008927">
    <property type="entry name" value="6-PGluconate_DH-like_C_sf"/>
</dbReference>